<dbReference type="AlphaFoldDB" id="A0A8J3KEW2"/>
<keyword evidence="2" id="KW-0812">Transmembrane</keyword>
<evidence type="ECO:0000313" key="4">
    <source>
        <dbReference type="EMBL" id="GIF93804.1"/>
    </source>
</evidence>
<feature type="chain" id="PRO_5035185597" evidence="3">
    <location>
        <begin position="33"/>
        <end position="293"/>
    </location>
</feature>
<keyword evidence="3" id="KW-0732">Signal</keyword>
<evidence type="ECO:0000256" key="1">
    <source>
        <dbReference type="SAM" id="MobiDB-lite"/>
    </source>
</evidence>
<proteinExistence type="predicted"/>
<name>A0A8J3KEW2_9ACTN</name>
<gene>
    <name evidence="4" type="ORF">Cch02nite_72480</name>
</gene>
<dbReference type="EMBL" id="BONG01000073">
    <property type="protein sequence ID" value="GIF93804.1"/>
    <property type="molecule type" value="Genomic_DNA"/>
</dbReference>
<feature type="transmembrane region" description="Helical" evidence="2">
    <location>
        <begin position="265"/>
        <end position="283"/>
    </location>
</feature>
<organism evidence="4 5">
    <name type="scientific">Catellatospora chokoriensis</name>
    <dbReference type="NCBI Taxonomy" id="310353"/>
    <lineage>
        <taxon>Bacteria</taxon>
        <taxon>Bacillati</taxon>
        <taxon>Actinomycetota</taxon>
        <taxon>Actinomycetes</taxon>
        <taxon>Micromonosporales</taxon>
        <taxon>Micromonosporaceae</taxon>
        <taxon>Catellatospora</taxon>
    </lineage>
</organism>
<feature type="compositionally biased region" description="Low complexity" evidence="1">
    <location>
        <begin position="218"/>
        <end position="249"/>
    </location>
</feature>
<sequence>MLPTVRRLAGFGAISVALAVPAIAASASGADAAEPSPTPTAEASPAPISSPSCQGKITFAIPGSGPIARLPEEAVASTISMTYSGDAPLDDGWIGFQVTPDLFTGEVAPRDLVKMTPRLSWSVDGGTWHPVQLDDWRPATLPNHLSYWVTDDYAFPGLAANSRHSVRLRISFREGNPRGYYYVNAGIGGRCTDAGETRFLFGYDPKLLRLDGKQAGNSAKATASPPATPSGSTSPRTAATSASASAPVTRRADHSAAGGGNLRNWLIAGAAAAAAVLAAFAAGKAIRARRMIG</sequence>
<keyword evidence="2" id="KW-1133">Transmembrane helix</keyword>
<keyword evidence="2" id="KW-0472">Membrane</keyword>
<evidence type="ECO:0000256" key="3">
    <source>
        <dbReference type="SAM" id="SignalP"/>
    </source>
</evidence>
<protein>
    <submittedName>
        <fullName evidence="4">Uncharacterized protein</fullName>
    </submittedName>
</protein>
<dbReference type="Proteomes" id="UP000619293">
    <property type="component" value="Unassembled WGS sequence"/>
</dbReference>
<comment type="caution">
    <text evidence="4">The sequence shown here is derived from an EMBL/GenBank/DDBJ whole genome shotgun (WGS) entry which is preliminary data.</text>
</comment>
<keyword evidence="5" id="KW-1185">Reference proteome</keyword>
<reference evidence="4 5" key="1">
    <citation type="submission" date="2021-01" db="EMBL/GenBank/DDBJ databases">
        <title>Whole genome shotgun sequence of Catellatospora chokoriensis NBRC 107358.</title>
        <authorList>
            <person name="Komaki H."/>
            <person name="Tamura T."/>
        </authorList>
    </citation>
    <scope>NUCLEOTIDE SEQUENCE [LARGE SCALE GENOMIC DNA]</scope>
    <source>
        <strain evidence="4 5">NBRC 107358</strain>
    </source>
</reference>
<feature type="region of interest" description="Disordered" evidence="1">
    <location>
        <begin position="215"/>
        <end position="255"/>
    </location>
</feature>
<feature type="region of interest" description="Disordered" evidence="1">
    <location>
        <begin position="29"/>
        <end position="50"/>
    </location>
</feature>
<evidence type="ECO:0000256" key="2">
    <source>
        <dbReference type="SAM" id="Phobius"/>
    </source>
</evidence>
<feature type="signal peptide" evidence="3">
    <location>
        <begin position="1"/>
        <end position="32"/>
    </location>
</feature>
<evidence type="ECO:0000313" key="5">
    <source>
        <dbReference type="Proteomes" id="UP000619293"/>
    </source>
</evidence>
<accession>A0A8J3KEW2</accession>